<dbReference type="Proteomes" id="UP000837801">
    <property type="component" value="Unassembled WGS sequence"/>
</dbReference>
<dbReference type="OrthoDB" id="4096434at2759"/>
<accession>A0A9P0VY15</accession>
<gene>
    <name evidence="2" type="ORF">CLIB1423_06S06612</name>
</gene>
<proteinExistence type="predicted"/>
<dbReference type="AlphaFoldDB" id="A0A9P0VY15"/>
<comment type="caution">
    <text evidence="2">The sequence shown here is derived from an EMBL/GenBank/DDBJ whole genome shotgun (WGS) entry which is preliminary data.</text>
</comment>
<reference evidence="2" key="1">
    <citation type="submission" date="2022-03" db="EMBL/GenBank/DDBJ databases">
        <authorList>
            <person name="Legras J.-L."/>
            <person name="Devillers H."/>
            <person name="Grondin C."/>
        </authorList>
    </citation>
    <scope>NUCLEOTIDE SEQUENCE</scope>
    <source>
        <strain evidence="2">CLIB 1423</strain>
    </source>
</reference>
<evidence type="ECO:0000313" key="2">
    <source>
        <dbReference type="EMBL" id="CAH2352446.1"/>
    </source>
</evidence>
<sequence>MSMELEMDDDSLLIDQSDIFISHELPSLLEDDCGLLYNENYCLFEREGTSESVEEEFSLHSRSSSSSTFSNYHLQSGGKEDIVDTEFGPFYLEQPKLPPLSSVLHRSMKYEIHESGTTDDLIEEGNSLADMLPSYSESQAKFMEISGSWTLDSYENTFFDNEKSSLVDGELAIRSNEWSDIPRKCKKHINYSSEYSSERVDKRRNPIQSESEVEEEGEGEGDTRNTLSVEVFKTNKNIMVTIRYMPLTYLCHKKKKNKLPKRYKVTSMVKDSLVNIPELRSINAMKCDPAYQLLDHENAKNNLLSLIEKRKSKRLYYSRVNINELAILLDLQDYKIDLTAEIEANVLRIFKDWCGYALGYCSWVRDTKEKERTAYIDKLYQYTRFCYPELNRPQLEIIIKRGTYNVMQGRLRKDRRRS</sequence>
<protein>
    <submittedName>
        <fullName evidence="2">Uncharacterized protein</fullName>
    </submittedName>
</protein>
<keyword evidence="3" id="KW-1185">Reference proteome</keyword>
<evidence type="ECO:0000313" key="3">
    <source>
        <dbReference type="Proteomes" id="UP000837801"/>
    </source>
</evidence>
<feature type="compositionally biased region" description="Acidic residues" evidence="1">
    <location>
        <begin position="211"/>
        <end position="220"/>
    </location>
</feature>
<name>A0A9P0VY15_9ASCO</name>
<feature type="region of interest" description="Disordered" evidence="1">
    <location>
        <begin position="195"/>
        <end position="226"/>
    </location>
</feature>
<dbReference type="EMBL" id="CAKXYY010000006">
    <property type="protein sequence ID" value="CAH2352446.1"/>
    <property type="molecule type" value="Genomic_DNA"/>
</dbReference>
<evidence type="ECO:0000256" key="1">
    <source>
        <dbReference type="SAM" id="MobiDB-lite"/>
    </source>
</evidence>
<organism evidence="2 3">
    <name type="scientific">[Candida] railenensis</name>
    <dbReference type="NCBI Taxonomy" id="45579"/>
    <lineage>
        <taxon>Eukaryota</taxon>
        <taxon>Fungi</taxon>
        <taxon>Dikarya</taxon>
        <taxon>Ascomycota</taxon>
        <taxon>Saccharomycotina</taxon>
        <taxon>Pichiomycetes</taxon>
        <taxon>Debaryomycetaceae</taxon>
        <taxon>Kurtzmaniella</taxon>
    </lineage>
</organism>